<dbReference type="PANTHER" id="PTHR48081:SF33">
    <property type="entry name" value="KYNURENINE FORMAMIDASE"/>
    <property type="match status" value="1"/>
</dbReference>
<dbReference type="Gene3D" id="3.40.50.1820">
    <property type="entry name" value="alpha/beta hydrolase"/>
    <property type="match status" value="1"/>
</dbReference>
<gene>
    <name evidence="3" type="ORF">SAMN06295885_3643</name>
</gene>
<evidence type="ECO:0000256" key="1">
    <source>
        <dbReference type="ARBA" id="ARBA00022801"/>
    </source>
</evidence>
<keyword evidence="1" id="KW-0378">Hydrolase</keyword>
<evidence type="ECO:0000313" key="3">
    <source>
        <dbReference type="EMBL" id="SMH50948.1"/>
    </source>
</evidence>
<protein>
    <submittedName>
        <fullName evidence="3">Serine aminopeptidase, S33</fullName>
    </submittedName>
</protein>
<dbReference type="PANTHER" id="PTHR48081">
    <property type="entry name" value="AB HYDROLASE SUPERFAMILY PROTEIN C4A8.06C"/>
    <property type="match status" value="1"/>
</dbReference>
<dbReference type="GO" id="GO:0004177">
    <property type="term" value="F:aminopeptidase activity"/>
    <property type="evidence" value="ECO:0007669"/>
    <property type="project" value="UniProtKB-KW"/>
</dbReference>
<dbReference type="InterPro" id="IPR050300">
    <property type="entry name" value="GDXG_lipolytic_enzyme"/>
</dbReference>
<dbReference type="EMBL" id="FXBM01000004">
    <property type="protein sequence ID" value="SMH50948.1"/>
    <property type="molecule type" value="Genomic_DNA"/>
</dbReference>
<dbReference type="OrthoDB" id="255603at2"/>
<dbReference type="Proteomes" id="UP000193711">
    <property type="component" value="Unassembled WGS sequence"/>
</dbReference>
<proteinExistence type="predicted"/>
<dbReference type="STRING" id="1891671.SAMN06295885_3643"/>
<dbReference type="InterPro" id="IPR049492">
    <property type="entry name" value="BD-FAE-like_dom"/>
</dbReference>
<dbReference type="SUPFAM" id="SSF53474">
    <property type="entry name" value="alpha/beta-Hydrolases"/>
    <property type="match status" value="1"/>
</dbReference>
<dbReference type="AlphaFoldDB" id="A0A1X7PJN2"/>
<keyword evidence="4" id="KW-1185">Reference proteome</keyword>
<feature type="domain" description="BD-FAE-like" evidence="2">
    <location>
        <begin position="35"/>
        <end position="201"/>
    </location>
</feature>
<evidence type="ECO:0000313" key="4">
    <source>
        <dbReference type="Proteomes" id="UP000193711"/>
    </source>
</evidence>
<keyword evidence="3" id="KW-0031">Aminopeptidase</keyword>
<dbReference type="Pfam" id="PF20434">
    <property type="entry name" value="BD-FAE"/>
    <property type="match status" value="1"/>
</dbReference>
<name>A0A1X7PJN2_9MICO</name>
<accession>A0A1X7PJN2</accession>
<keyword evidence="3" id="KW-0645">Protease</keyword>
<organism evidence="3 4">
    <name type="scientific">Rathayibacter oskolensis</name>
    <dbReference type="NCBI Taxonomy" id="1891671"/>
    <lineage>
        <taxon>Bacteria</taxon>
        <taxon>Bacillati</taxon>
        <taxon>Actinomycetota</taxon>
        <taxon>Actinomycetes</taxon>
        <taxon>Micrococcales</taxon>
        <taxon>Microbacteriaceae</taxon>
        <taxon>Rathayibacter</taxon>
    </lineage>
</organism>
<evidence type="ECO:0000259" key="2">
    <source>
        <dbReference type="Pfam" id="PF20434"/>
    </source>
</evidence>
<dbReference type="RefSeq" id="WP_085478026.1">
    <property type="nucleotide sequence ID" value="NZ_FXBM01000004.1"/>
</dbReference>
<reference evidence="4" key="1">
    <citation type="submission" date="2017-04" db="EMBL/GenBank/DDBJ databases">
        <authorList>
            <person name="Varghese N."/>
            <person name="Submissions S."/>
        </authorList>
    </citation>
    <scope>NUCLEOTIDE SEQUENCE [LARGE SCALE GENOMIC DNA]</scope>
    <source>
        <strain evidence="4">VKM Ac-2121</strain>
    </source>
</reference>
<dbReference type="InterPro" id="IPR029058">
    <property type="entry name" value="AB_hydrolase_fold"/>
</dbReference>
<sequence>MTGILDLPAREPDAVLRYGAAPQHLVDVYRAAAADSLVVLVHGGFWRARYDRMHARPLAAALADRGFDVLLPEYRRIGDPGGGWPGTADDIRSLVAAIPALVPAPVGRVTLVGHSAGGHLAVWSQAVDPSPHVSAVVALAGVVDLAAAADARLSDDAVAELLGPSGPVAVADPSQLPSPPMPVALVHGDRDAVVPVAYSRRYASEHPGVELHELAGVGHFELIDPRAPAFETLLHVLRR</sequence>